<proteinExistence type="predicted"/>
<dbReference type="OrthoDB" id="10436434at2759"/>
<evidence type="ECO:0000313" key="2">
    <source>
        <dbReference type="Proteomes" id="UP000016935"/>
    </source>
</evidence>
<dbReference type="HOGENOM" id="CLU_2419165_0_0_1"/>
<dbReference type="AlphaFoldDB" id="R0IQJ7"/>
<dbReference type="EMBL" id="KB908592">
    <property type="protein sequence ID" value="EOA87165.1"/>
    <property type="molecule type" value="Genomic_DNA"/>
</dbReference>
<organism evidence="1 2">
    <name type="scientific">Exserohilum turcicum (strain 28A)</name>
    <name type="common">Northern leaf blight fungus</name>
    <name type="synonym">Setosphaeria turcica</name>
    <dbReference type="NCBI Taxonomy" id="671987"/>
    <lineage>
        <taxon>Eukaryota</taxon>
        <taxon>Fungi</taxon>
        <taxon>Dikarya</taxon>
        <taxon>Ascomycota</taxon>
        <taxon>Pezizomycotina</taxon>
        <taxon>Dothideomycetes</taxon>
        <taxon>Pleosporomycetidae</taxon>
        <taxon>Pleosporales</taxon>
        <taxon>Pleosporineae</taxon>
        <taxon>Pleosporaceae</taxon>
        <taxon>Exserohilum</taxon>
    </lineage>
</organism>
<dbReference type="Proteomes" id="UP000016935">
    <property type="component" value="Unassembled WGS sequence"/>
</dbReference>
<sequence length="92" mass="11443">EYLKDSKIKSKKYINTKTIEEDRRSFYCIKELPFRYTIKVIKKFNLKVKELISFNYKKIYNYLKKRVEVVKEVRLFNLKLIIKHFTKEIEEK</sequence>
<dbReference type="GeneID" id="19405738"/>
<reference evidence="1 2" key="1">
    <citation type="journal article" date="2012" name="PLoS Pathog.">
        <title>Diverse lifestyles and strategies of plant pathogenesis encoded in the genomes of eighteen Dothideomycetes fungi.</title>
        <authorList>
            <person name="Ohm R.A."/>
            <person name="Feau N."/>
            <person name="Henrissat B."/>
            <person name="Schoch C.L."/>
            <person name="Horwitz B.A."/>
            <person name="Barry K.W."/>
            <person name="Condon B.J."/>
            <person name="Copeland A.C."/>
            <person name="Dhillon B."/>
            <person name="Glaser F."/>
            <person name="Hesse C.N."/>
            <person name="Kosti I."/>
            <person name="LaButti K."/>
            <person name="Lindquist E.A."/>
            <person name="Lucas S."/>
            <person name="Salamov A.A."/>
            <person name="Bradshaw R.E."/>
            <person name="Ciuffetti L."/>
            <person name="Hamelin R.C."/>
            <person name="Kema G.H.J."/>
            <person name="Lawrence C."/>
            <person name="Scott J.A."/>
            <person name="Spatafora J.W."/>
            <person name="Turgeon B.G."/>
            <person name="de Wit P.J.G.M."/>
            <person name="Zhong S."/>
            <person name="Goodwin S.B."/>
            <person name="Grigoriev I.V."/>
        </authorList>
    </citation>
    <scope>NUCLEOTIDE SEQUENCE [LARGE SCALE GENOMIC DNA]</scope>
    <source>
        <strain evidence="2">28A</strain>
    </source>
</reference>
<protein>
    <submittedName>
        <fullName evidence="1">Uncharacterized protein</fullName>
    </submittedName>
</protein>
<dbReference type="RefSeq" id="XP_008025639.1">
    <property type="nucleotide sequence ID" value="XM_008027448.1"/>
</dbReference>
<accession>R0IQJ7</accession>
<reference evidence="1 2" key="2">
    <citation type="journal article" date="2013" name="PLoS Genet.">
        <title>Comparative genome structure, secondary metabolite, and effector coding capacity across Cochliobolus pathogens.</title>
        <authorList>
            <person name="Condon B.J."/>
            <person name="Leng Y."/>
            <person name="Wu D."/>
            <person name="Bushley K.E."/>
            <person name="Ohm R.A."/>
            <person name="Otillar R."/>
            <person name="Martin J."/>
            <person name="Schackwitz W."/>
            <person name="Grimwood J."/>
            <person name="MohdZainudin N."/>
            <person name="Xue C."/>
            <person name="Wang R."/>
            <person name="Manning V.A."/>
            <person name="Dhillon B."/>
            <person name="Tu Z.J."/>
            <person name="Steffenson B.J."/>
            <person name="Salamov A."/>
            <person name="Sun H."/>
            <person name="Lowry S."/>
            <person name="LaButti K."/>
            <person name="Han J."/>
            <person name="Copeland A."/>
            <person name="Lindquist E."/>
            <person name="Barry K."/>
            <person name="Schmutz J."/>
            <person name="Baker S.E."/>
            <person name="Ciuffetti L.M."/>
            <person name="Grigoriev I.V."/>
            <person name="Zhong S."/>
            <person name="Turgeon B.G."/>
        </authorList>
    </citation>
    <scope>NUCLEOTIDE SEQUENCE [LARGE SCALE GENOMIC DNA]</scope>
    <source>
        <strain evidence="2">28A</strain>
    </source>
</reference>
<name>R0IQJ7_EXST2</name>
<gene>
    <name evidence="1" type="ORF">SETTUDRAFT_88939</name>
</gene>
<evidence type="ECO:0000313" key="1">
    <source>
        <dbReference type="EMBL" id="EOA87165.1"/>
    </source>
</evidence>
<feature type="non-terminal residue" evidence="1">
    <location>
        <position position="1"/>
    </location>
</feature>
<keyword evidence="2" id="KW-1185">Reference proteome</keyword>